<feature type="compositionally biased region" description="Basic and acidic residues" evidence="1">
    <location>
        <begin position="24"/>
        <end position="40"/>
    </location>
</feature>
<protein>
    <recommendedName>
        <fullName evidence="3">C3H1-type domain-containing protein</fullName>
    </recommendedName>
</protein>
<evidence type="ECO:0008006" key="3">
    <source>
        <dbReference type="Google" id="ProtNLM"/>
    </source>
</evidence>
<evidence type="ECO:0000256" key="1">
    <source>
        <dbReference type="SAM" id="MobiDB-lite"/>
    </source>
</evidence>
<dbReference type="EMBL" id="KQ428523">
    <property type="protein sequence ID" value="KOF66112.1"/>
    <property type="molecule type" value="Genomic_DNA"/>
</dbReference>
<gene>
    <name evidence="2" type="ORF">OCBIM_22013468mg</name>
</gene>
<dbReference type="AlphaFoldDB" id="A0A0L8FN63"/>
<proteinExistence type="predicted"/>
<feature type="region of interest" description="Disordered" evidence="1">
    <location>
        <begin position="24"/>
        <end position="43"/>
    </location>
</feature>
<organism evidence="2">
    <name type="scientific">Octopus bimaculoides</name>
    <name type="common">California two-spotted octopus</name>
    <dbReference type="NCBI Taxonomy" id="37653"/>
    <lineage>
        <taxon>Eukaryota</taxon>
        <taxon>Metazoa</taxon>
        <taxon>Spiralia</taxon>
        <taxon>Lophotrochozoa</taxon>
        <taxon>Mollusca</taxon>
        <taxon>Cephalopoda</taxon>
        <taxon>Coleoidea</taxon>
        <taxon>Octopodiformes</taxon>
        <taxon>Octopoda</taxon>
        <taxon>Incirrata</taxon>
        <taxon>Octopodidae</taxon>
        <taxon>Octopus</taxon>
    </lineage>
</organism>
<sequence>MSLNGMYNNKDIFQFTQLRSLMLKDSDSDEEGRKESVTLEKKKKNTRLFSSNGSLQKLKEQDDSISKSTDCLAAPKKEKKKKKRKNAKKTTMEDANIARDLVNIHFPLKDTHTFSLACETCFRKISEGPERCQLKQPCIDCNKSKLVVKKIGGQFWTEIRRRPTRIKNSFLNYNICYDFKKNKACLNTPCTFPHGDAELHIWTMEQNGEFNTDEFVTVLRRHNIGKYWICSVIKVKNNFM</sequence>
<dbReference type="OrthoDB" id="433738at2759"/>
<accession>A0A0L8FN63</accession>
<evidence type="ECO:0000313" key="2">
    <source>
        <dbReference type="EMBL" id="KOF66112.1"/>
    </source>
</evidence>
<name>A0A0L8FN63_OCTBM</name>
<reference evidence="2" key="1">
    <citation type="submission" date="2015-07" db="EMBL/GenBank/DDBJ databases">
        <title>MeaNS - Measles Nucleotide Surveillance Program.</title>
        <authorList>
            <person name="Tran T."/>
            <person name="Druce J."/>
        </authorList>
    </citation>
    <scope>NUCLEOTIDE SEQUENCE</scope>
    <source>
        <strain evidence="2">UCB-OBI-ISO-001</strain>
        <tissue evidence="2">Gonad</tissue>
    </source>
</reference>